<proteinExistence type="inferred from homology"/>
<keyword evidence="5 6" id="KW-0539">Nucleus</keyword>
<keyword evidence="1 6" id="KW-0690">Ribosome biogenesis</keyword>
<feature type="compositionally biased region" description="Pro residues" evidence="8">
    <location>
        <begin position="306"/>
        <end position="316"/>
    </location>
</feature>
<dbReference type="InterPro" id="IPR001680">
    <property type="entry name" value="WD40_rpt"/>
</dbReference>
<dbReference type="AlphaFoldDB" id="A0A1Y2IEX1"/>
<dbReference type="GO" id="GO:0043021">
    <property type="term" value="F:ribonucleoprotein complex binding"/>
    <property type="evidence" value="ECO:0007669"/>
    <property type="project" value="UniProtKB-UniRule"/>
</dbReference>
<keyword evidence="4" id="KW-0677">Repeat</keyword>
<dbReference type="GO" id="GO:0000466">
    <property type="term" value="P:maturation of 5.8S rRNA from tricistronic rRNA transcript (SSU-rRNA, 5.8S rRNA, LSU-rRNA)"/>
    <property type="evidence" value="ECO:0007669"/>
    <property type="project" value="UniProtKB-UniRule"/>
</dbReference>
<dbReference type="Pfam" id="PF00400">
    <property type="entry name" value="WD40"/>
    <property type="match status" value="4"/>
</dbReference>
<feature type="repeat" description="WD" evidence="7">
    <location>
        <begin position="426"/>
        <end position="460"/>
    </location>
</feature>
<dbReference type="SMART" id="SM00320">
    <property type="entry name" value="WD40"/>
    <property type="match status" value="6"/>
</dbReference>
<dbReference type="InterPro" id="IPR028598">
    <property type="entry name" value="BOP1/Erb1"/>
</dbReference>
<dbReference type="PROSITE" id="PS50082">
    <property type="entry name" value="WD_REPEATS_2"/>
    <property type="match status" value="3"/>
</dbReference>
<dbReference type="Gene3D" id="2.130.10.10">
    <property type="entry name" value="YVTN repeat-like/Quinoprotein amine dehydrogenase"/>
    <property type="match status" value="1"/>
</dbReference>
<feature type="compositionally biased region" description="Acidic residues" evidence="8">
    <location>
        <begin position="131"/>
        <end position="141"/>
    </location>
</feature>
<evidence type="ECO:0000256" key="8">
    <source>
        <dbReference type="SAM" id="MobiDB-lite"/>
    </source>
</evidence>
<dbReference type="GO" id="GO:0030687">
    <property type="term" value="C:preribosome, large subunit precursor"/>
    <property type="evidence" value="ECO:0007669"/>
    <property type="project" value="UniProtKB-UniRule"/>
</dbReference>
<evidence type="ECO:0000313" key="10">
    <source>
        <dbReference type="EMBL" id="OSC99203.1"/>
    </source>
</evidence>
<comment type="function">
    <text evidence="6">Component of the NOP7 complex, which is required for maturation of the 25S and 5.8S ribosomal RNAs and formation of the 60S ribosome.</text>
</comment>
<evidence type="ECO:0000256" key="4">
    <source>
        <dbReference type="ARBA" id="ARBA00022737"/>
    </source>
</evidence>
<evidence type="ECO:0000256" key="7">
    <source>
        <dbReference type="PROSITE-ProRule" id="PRU00221"/>
    </source>
</evidence>
<dbReference type="GO" id="GO:0005654">
    <property type="term" value="C:nucleoplasm"/>
    <property type="evidence" value="ECO:0007669"/>
    <property type="project" value="UniProtKB-SubCell"/>
</dbReference>
<dbReference type="PANTHER" id="PTHR17605">
    <property type="entry name" value="RIBOSOME BIOGENESIS PROTEIN BOP1 BLOCK OF PROLIFERATION 1 PROTEIN"/>
    <property type="match status" value="1"/>
</dbReference>
<organism evidence="10 11">
    <name type="scientific">Trametes coccinea (strain BRFM310)</name>
    <name type="common">Pycnoporus coccineus</name>
    <dbReference type="NCBI Taxonomy" id="1353009"/>
    <lineage>
        <taxon>Eukaryota</taxon>
        <taxon>Fungi</taxon>
        <taxon>Dikarya</taxon>
        <taxon>Basidiomycota</taxon>
        <taxon>Agaricomycotina</taxon>
        <taxon>Agaricomycetes</taxon>
        <taxon>Polyporales</taxon>
        <taxon>Polyporaceae</taxon>
        <taxon>Trametes</taxon>
    </lineage>
</organism>
<feature type="region of interest" description="Disordered" evidence="8">
    <location>
        <begin position="300"/>
        <end position="351"/>
    </location>
</feature>
<comment type="subunit">
    <text evidence="6">Component of the NOP7 complex, composed of ERB1, NOP7 and YTM1. Within the NOP7 complex ERB1 appears to interact directly with NOP7 and YTM1. The NOP7 complex also associates with the 66S pre-ribosome.</text>
</comment>
<dbReference type="SMART" id="SM01035">
    <property type="entry name" value="BOP1NT"/>
    <property type="match status" value="1"/>
</dbReference>
<accession>A0A1Y2IEX1</accession>
<reference evidence="10 11" key="1">
    <citation type="journal article" date="2015" name="Biotechnol. Biofuels">
        <title>Enhanced degradation of softwood versus hardwood by the white-rot fungus Pycnoporus coccineus.</title>
        <authorList>
            <person name="Couturier M."/>
            <person name="Navarro D."/>
            <person name="Chevret D."/>
            <person name="Henrissat B."/>
            <person name="Piumi F."/>
            <person name="Ruiz-Duenas F.J."/>
            <person name="Martinez A.T."/>
            <person name="Grigoriev I.V."/>
            <person name="Riley R."/>
            <person name="Lipzen A."/>
            <person name="Berrin J.G."/>
            <person name="Master E.R."/>
            <person name="Rosso M.N."/>
        </authorList>
    </citation>
    <scope>NUCLEOTIDE SEQUENCE [LARGE SCALE GENOMIC DNA]</scope>
    <source>
        <strain evidence="10 11">BRFM310</strain>
    </source>
</reference>
<evidence type="ECO:0000256" key="6">
    <source>
        <dbReference type="HAMAP-Rule" id="MF_03027"/>
    </source>
</evidence>
<evidence type="ECO:0000256" key="5">
    <source>
        <dbReference type="ARBA" id="ARBA00023242"/>
    </source>
</evidence>
<dbReference type="GO" id="GO:0070545">
    <property type="term" value="C:PeBoW complex"/>
    <property type="evidence" value="ECO:0007669"/>
    <property type="project" value="TreeGrafter"/>
</dbReference>
<comment type="similarity">
    <text evidence="6">Belongs to the WD repeat BOP1/ERB1 family.</text>
</comment>
<dbReference type="HAMAP" id="MF_03027">
    <property type="entry name" value="BOP1"/>
    <property type="match status" value="1"/>
</dbReference>
<dbReference type="InterPro" id="IPR036322">
    <property type="entry name" value="WD40_repeat_dom_sf"/>
</dbReference>
<feature type="compositionally biased region" description="Low complexity" evidence="8">
    <location>
        <begin position="527"/>
        <end position="547"/>
    </location>
</feature>
<gene>
    <name evidence="6" type="primary">ERB1</name>
    <name evidence="10" type="ORF">PYCCODRAFT_1438610</name>
</gene>
<sequence length="760" mass="85917">MAAAETKKLSKKRKAAQEEEETPAPPPSAFPQEVGLEMGSEDEGEEGEDVSDDGEVDEFPEIDARSDTEDEAEDGDEEDDESEEDVDEEEEEDLDEDDDSDASEESLHVWPKPKTVVSDITGQPKRVYPEIEPEYDSDSSTEDTPNRVGNIPMHWYDDLPHVGYDINGKKVLRPARGDELDKFLKTVEDPESWTSAFDKNLQMDKPLTAEELDIIRRLQEGENPDANYDPYEPTVEWFTGKGKEEVMPLSAAPEPKRRWVPSKWEKQKVMKIVRAIRQGRILPNKPKTANNQPQFYAIWNDEAPTGPAPPPAPKPRLPGHAESYNPPEEYLPTPEERAKWEATDPEDREREHLPQKYSALRLVPAYDNFIKERFNRQLDLYLAPRVQRVKLQIDPESLIPKLPSPSSLRPFPVYRSLQVPHADVRVRAISVSPDGQWVVSGDESGVVRLWEVIVGKEVKRWTFKSKVGAIEWCPRTDVSFFAVAVEDHIHFVIPPNIPGPVLTATQNVLAPATLPPPPANPSPVKWSSVPASQSSSDSPILTLSLPSSPEPPKQLVWHRKGDYLASVSEGQGGVWIHQVSRRHSQAPFKKVKGTVQLVLFHPTKPHFFVATQRYVRMYNLAEQTLLKTLTPGIRWISSMDVHPSGDHLIVGGYDRKLCWFDLELSDKPYKILRYHSRALRSVHFHPTYPLFASSSDDGSIQIFHARVYNDLMTNPLIVPLKILRGHTVREGLGVFSVRWVPRQPWLVSAGADGQVSVWCS</sequence>
<evidence type="ECO:0000256" key="1">
    <source>
        <dbReference type="ARBA" id="ARBA00022517"/>
    </source>
</evidence>
<evidence type="ECO:0000256" key="2">
    <source>
        <dbReference type="ARBA" id="ARBA00022552"/>
    </source>
</evidence>
<dbReference type="SUPFAM" id="SSF50978">
    <property type="entry name" value="WD40 repeat-like"/>
    <property type="match status" value="1"/>
</dbReference>
<evidence type="ECO:0000313" key="11">
    <source>
        <dbReference type="Proteomes" id="UP000193067"/>
    </source>
</evidence>
<keyword evidence="3 7" id="KW-0853">WD repeat</keyword>
<feature type="repeat" description="WD" evidence="7">
    <location>
        <begin position="672"/>
        <end position="713"/>
    </location>
</feature>
<evidence type="ECO:0000256" key="3">
    <source>
        <dbReference type="ARBA" id="ARBA00022574"/>
    </source>
</evidence>
<dbReference type="InterPro" id="IPR012953">
    <property type="entry name" value="BOP1_N_dom"/>
</dbReference>
<keyword evidence="11" id="KW-1185">Reference proteome</keyword>
<comment type="subcellular location">
    <subcellularLocation>
        <location evidence="6">Nucleus</location>
        <location evidence="6">Nucleolus</location>
    </subcellularLocation>
    <subcellularLocation>
        <location evidence="6">Nucleus</location>
        <location evidence="6">Nucleoplasm</location>
    </subcellularLocation>
</comment>
<evidence type="ECO:0000259" key="9">
    <source>
        <dbReference type="SMART" id="SM01035"/>
    </source>
</evidence>
<dbReference type="EMBL" id="KZ084130">
    <property type="protein sequence ID" value="OSC99203.1"/>
    <property type="molecule type" value="Genomic_DNA"/>
</dbReference>
<dbReference type="Proteomes" id="UP000193067">
    <property type="component" value="Unassembled WGS sequence"/>
</dbReference>
<feature type="region of interest" description="Disordered" evidence="8">
    <location>
        <begin position="1"/>
        <end position="149"/>
    </location>
</feature>
<dbReference type="FunFam" id="2.130.10.10:FF:000576">
    <property type="entry name" value="Ribosome biogenesis protein ERB1"/>
    <property type="match status" value="1"/>
</dbReference>
<dbReference type="PROSITE" id="PS50294">
    <property type="entry name" value="WD_REPEATS_REGION"/>
    <property type="match status" value="1"/>
</dbReference>
<keyword evidence="2 6" id="KW-0698">rRNA processing</keyword>
<dbReference type="PANTHER" id="PTHR17605:SF0">
    <property type="entry name" value="RIBOSOME BIOGENESIS PROTEIN BOP1"/>
    <property type="match status" value="1"/>
</dbReference>
<protein>
    <recommendedName>
        <fullName evidence="6">Ribosome biogenesis protein ERB1</fullName>
    </recommendedName>
    <alternativeName>
        <fullName evidence="6">Eukaryotic ribosome biogenesis protein 1</fullName>
    </alternativeName>
</protein>
<dbReference type="OrthoDB" id="5571054at2759"/>
<dbReference type="GO" id="GO:0000463">
    <property type="term" value="P:maturation of LSU-rRNA from tricistronic rRNA transcript (SSU-rRNA, 5.8S rRNA, LSU-rRNA)"/>
    <property type="evidence" value="ECO:0007669"/>
    <property type="project" value="UniProtKB-UniRule"/>
</dbReference>
<feature type="compositionally biased region" description="Acidic residues" evidence="8">
    <location>
        <begin position="39"/>
        <end position="61"/>
    </location>
</feature>
<feature type="region of interest" description="Disordered" evidence="8">
    <location>
        <begin position="513"/>
        <end position="549"/>
    </location>
</feature>
<dbReference type="Pfam" id="PF08145">
    <property type="entry name" value="BOP1NT"/>
    <property type="match status" value="1"/>
</dbReference>
<name>A0A1Y2IEX1_TRAC3</name>
<feature type="domain" description="BOP1 N-terminal" evidence="9">
    <location>
        <begin position="156"/>
        <end position="412"/>
    </location>
</feature>
<dbReference type="InterPro" id="IPR015943">
    <property type="entry name" value="WD40/YVTN_repeat-like_dom_sf"/>
</dbReference>
<dbReference type="STRING" id="1353009.A0A1Y2IEX1"/>
<feature type="repeat" description="WD" evidence="7">
    <location>
        <begin position="734"/>
        <end position="760"/>
    </location>
</feature>
<feature type="compositionally biased region" description="Basic and acidic residues" evidence="8">
    <location>
        <begin position="334"/>
        <end position="351"/>
    </location>
</feature>
<feature type="compositionally biased region" description="Acidic residues" evidence="8">
    <location>
        <begin position="68"/>
        <end position="104"/>
    </location>
</feature>